<dbReference type="GO" id="GO:0004359">
    <property type="term" value="F:glutaminase activity"/>
    <property type="evidence" value="ECO:0007669"/>
    <property type="project" value="InterPro"/>
</dbReference>
<dbReference type="OrthoDB" id="3266517at2"/>
<dbReference type="STRING" id="316055.RPE_0579"/>
<feature type="binding site" evidence="8">
    <location>
        <position position="238"/>
    </location>
    <ligand>
        <name>ATP</name>
        <dbReference type="ChEBI" id="CHEBI:30616"/>
    </ligand>
</feature>
<keyword evidence="4 8" id="KW-0547">Nucleotide-binding</keyword>
<dbReference type="PANTHER" id="PTHR23090">
    <property type="entry name" value="NH 3 /GLUTAMINE-DEPENDENT NAD + SYNTHETASE"/>
    <property type="match status" value="1"/>
</dbReference>
<dbReference type="GO" id="GO:0005737">
    <property type="term" value="C:cytoplasm"/>
    <property type="evidence" value="ECO:0007669"/>
    <property type="project" value="InterPro"/>
</dbReference>
<keyword evidence="2 8" id="KW-0436">Ligase</keyword>
<dbReference type="GO" id="GO:0003952">
    <property type="term" value="F:NAD+ synthase (glutamine-hydrolyzing) activity"/>
    <property type="evidence" value="ECO:0007669"/>
    <property type="project" value="InterPro"/>
</dbReference>
<evidence type="ECO:0000256" key="9">
    <source>
        <dbReference type="RuleBase" id="RU003811"/>
    </source>
</evidence>
<dbReference type="InterPro" id="IPR022310">
    <property type="entry name" value="NAD/GMP_synthase"/>
</dbReference>
<evidence type="ECO:0000256" key="6">
    <source>
        <dbReference type="ARBA" id="ARBA00022842"/>
    </source>
</evidence>
<dbReference type="InterPro" id="IPR014729">
    <property type="entry name" value="Rossmann-like_a/b/a_fold"/>
</dbReference>
<dbReference type="GO" id="GO:0009435">
    <property type="term" value="P:NAD+ biosynthetic process"/>
    <property type="evidence" value="ECO:0007669"/>
    <property type="project" value="UniProtKB-UniRule"/>
</dbReference>
<feature type="binding site" evidence="8">
    <location>
        <position position="229"/>
    </location>
    <ligand>
        <name>deamido-NAD(+)</name>
        <dbReference type="ChEBI" id="CHEBI:58437"/>
        <note>ligand shared between two neighboring subunits</note>
    </ligand>
</feature>
<comment type="catalytic activity">
    <reaction evidence="8 10">
        <text>deamido-NAD(+) + NH4(+) + ATP = AMP + diphosphate + NAD(+) + H(+)</text>
        <dbReference type="Rhea" id="RHEA:21188"/>
        <dbReference type="ChEBI" id="CHEBI:15378"/>
        <dbReference type="ChEBI" id="CHEBI:28938"/>
        <dbReference type="ChEBI" id="CHEBI:30616"/>
        <dbReference type="ChEBI" id="CHEBI:33019"/>
        <dbReference type="ChEBI" id="CHEBI:57540"/>
        <dbReference type="ChEBI" id="CHEBI:58437"/>
        <dbReference type="ChEBI" id="CHEBI:456215"/>
        <dbReference type="EC" id="6.3.1.5"/>
    </reaction>
</comment>
<dbReference type="Pfam" id="PF02540">
    <property type="entry name" value="NAD_synthase"/>
    <property type="match status" value="2"/>
</dbReference>
<dbReference type="InterPro" id="IPR022926">
    <property type="entry name" value="NH(3)-dep_NAD(+)_synth"/>
</dbReference>
<dbReference type="eggNOG" id="COG0171">
    <property type="taxonomic scope" value="Bacteria"/>
</dbReference>
<feature type="binding site" evidence="8">
    <location>
        <position position="260"/>
    </location>
    <ligand>
        <name>ATP</name>
        <dbReference type="ChEBI" id="CHEBI:30616"/>
    </ligand>
</feature>
<dbReference type="GO" id="GO:0046872">
    <property type="term" value="F:metal ion binding"/>
    <property type="evidence" value="ECO:0007669"/>
    <property type="project" value="UniProtKB-KW"/>
</dbReference>
<dbReference type="InterPro" id="IPR003694">
    <property type="entry name" value="NAD_synthase"/>
</dbReference>
<dbReference type="PANTHER" id="PTHR23090:SF9">
    <property type="entry name" value="GLUTAMINE-DEPENDENT NAD(+) SYNTHETASE"/>
    <property type="match status" value="1"/>
</dbReference>
<name>Q07U47_RHOP5</name>
<feature type="domain" description="NAD/GMP synthase" evidence="11">
    <location>
        <begin position="33"/>
        <end position="116"/>
    </location>
</feature>
<dbReference type="KEGG" id="rpe:RPE_0579"/>
<evidence type="ECO:0000256" key="2">
    <source>
        <dbReference type="ARBA" id="ARBA00022598"/>
    </source>
</evidence>
<evidence type="ECO:0000313" key="12">
    <source>
        <dbReference type="EMBL" id="ABJ04537.1"/>
    </source>
</evidence>
<keyword evidence="5 8" id="KW-0067">ATP-binding</keyword>
<evidence type="ECO:0000256" key="7">
    <source>
        <dbReference type="ARBA" id="ARBA00023027"/>
    </source>
</evidence>
<feature type="binding site" evidence="8">
    <location>
        <position position="214"/>
    </location>
    <ligand>
        <name>Mg(2+)</name>
        <dbReference type="ChEBI" id="CHEBI:18420"/>
    </ligand>
</feature>
<dbReference type="GO" id="GO:0005524">
    <property type="term" value="F:ATP binding"/>
    <property type="evidence" value="ECO:0007669"/>
    <property type="project" value="UniProtKB-UniRule"/>
</dbReference>
<accession>Q07U47</accession>
<gene>
    <name evidence="8" type="primary">nadE</name>
    <name evidence="12" type="ordered locus">RPE_0579</name>
</gene>
<evidence type="ECO:0000256" key="3">
    <source>
        <dbReference type="ARBA" id="ARBA00022723"/>
    </source>
</evidence>
<feature type="binding site" description="in other chain" evidence="8">
    <location>
        <position position="189"/>
    </location>
    <ligand>
        <name>deamido-NAD(+)</name>
        <dbReference type="ChEBI" id="CHEBI:58437"/>
        <note>ligand shared between two neighboring subunits</note>
    </ligand>
</feature>
<dbReference type="EC" id="6.3.1.5" evidence="8 10"/>
<dbReference type="NCBIfam" id="NF002048">
    <property type="entry name" value="PRK00876.1"/>
    <property type="match status" value="1"/>
</dbReference>
<keyword evidence="3 8" id="KW-0479">Metal-binding</keyword>
<keyword evidence="6 8" id="KW-0460">Magnesium</keyword>
<dbReference type="AlphaFoldDB" id="Q07U47"/>
<comment type="function">
    <text evidence="8">Catalyzes the ATP-dependent amidation of deamido-NAD to form NAD. Uses ammonia as a nitrogen source.</text>
</comment>
<evidence type="ECO:0000256" key="8">
    <source>
        <dbReference type="HAMAP-Rule" id="MF_00193"/>
    </source>
</evidence>
<proteinExistence type="inferred from homology"/>
<feature type="binding site" evidence="8">
    <location>
        <position position="209"/>
    </location>
    <ligand>
        <name>ATP</name>
        <dbReference type="ChEBI" id="CHEBI:30616"/>
    </ligand>
</feature>
<evidence type="ECO:0000256" key="10">
    <source>
        <dbReference type="RuleBase" id="RU003812"/>
    </source>
</evidence>
<comment type="similarity">
    <text evidence="1 8 9">Belongs to the NAD synthetase family.</text>
</comment>
<comment type="pathway">
    <text evidence="8">Cofactor biosynthesis; NAD(+) biosynthesis; NAD(+) from deamido-NAD(+) (ammonia route): step 1/1.</text>
</comment>
<dbReference type="CDD" id="cd00553">
    <property type="entry name" value="NAD_synthase"/>
    <property type="match status" value="1"/>
</dbReference>
<keyword evidence="7 8" id="KW-0520">NAD</keyword>
<dbReference type="Gene3D" id="3.40.50.620">
    <property type="entry name" value="HUPs"/>
    <property type="match status" value="1"/>
</dbReference>
<dbReference type="UniPathway" id="UPA00253">
    <property type="reaction ID" value="UER00333"/>
</dbReference>
<dbReference type="GO" id="GO:0008795">
    <property type="term" value="F:NAD+ synthase activity"/>
    <property type="evidence" value="ECO:0007669"/>
    <property type="project" value="UniProtKB-UniRule"/>
</dbReference>
<dbReference type="SUPFAM" id="SSF52402">
    <property type="entry name" value="Adenine nucleotide alpha hydrolases-like"/>
    <property type="match status" value="1"/>
</dbReference>
<reference evidence="12" key="1">
    <citation type="submission" date="2006-09" db="EMBL/GenBank/DDBJ databases">
        <title>Complete sequence of Rhodopseudomonas palustris BisA53.</title>
        <authorList>
            <consortium name="US DOE Joint Genome Institute"/>
            <person name="Copeland A."/>
            <person name="Lucas S."/>
            <person name="Lapidus A."/>
            <person name="Barry K."/>
            <person name="Detter J.C."/>
            <person name="Glavina del Rio T."/>
            <person name="Hammon N."/>
            <person name="Israni S."/>
            <person name="Dalin E."/>
            <person name="Tice H."/>
            <person name="Pitluck S."/>
            <person name="Chain P."/>
            <person name="Malfatti S."/>
            <person name="Shin M."/>
            <person name="Vergez L."/>
            <person name="Schmutz J."/>
            <person name="Larimer F."/>
            <person name="Land M."/>
            <person name="Hauser L."/>
            <person name="Pelletier D.A."/>
            <person name="Kyrpides N."/>
            <person name="Kim E."/>
            <person name="Harwood C.S."/>
            <person name="Oda Y."/>
            <person name="Richardson P."/>
        </authorList>
    </citation>
    <scope>NUCLEOTIDE SEQUENCE [LARGE SCALE GENOMIC DNA]</scope>
    <source>
        <strain evidence="12">BisA53</strain>
    </source>
</reference>
<dbReference type="HOGENOM" id="CLU_059327_0_0_5"/>
<dbReference type="EMBL" id="CP000463">
    <property type="protein sequence ID" value="ABJ04537.1"/>
    <property type="molecule type" value="Genomic_DNA"/>
</dbReference>
<evidence type="ECO:0000259" key="11">
    <source>
        <dbReference type="Pfam" id="PF02540"/>
    </source>
</evidence>
<dbReference type="HAMAP" id="MF_00193">
    <property type="entry name" value="NadE_ammonia_dep"/>
    <property type="match status" value="1"/>
</dbReference>
<protein>
    <recommendedName>
        <fullName evidence="8 10">NH(3)-dependent NAD(+) synthetase</fullName>
        <ecNumber evidence="8 10">6.3.1.5</ecNumber>
    </recommendedName>
</protein>
<comment type="caution">
    <text evidence="8">Lacks conserved residue(s) required for the propagation of feature annotation.</text>
</comment>
<feature type="domain" description="NAD/GMP synthase" evidence="11">
    <location>
        <begin position="181"/>
        <end position="299"/>
    </location>
</feature>
<evidence type="ECO:0000256" key="1">
    <source>
        <dbReference type="ARBA" id="ARBA00005859"/>
    </source>
</evidence>
<evidence type="ECO:0000256" key="4">
    <source>
        <dbReference type="ARBA" id="ARBA00022741"/>
    </source>
</evidence>
<evidence type="ECO:0000256" key="5">
    <source>
        <dbReference type="ARBA" id="ARBA00022840"/>
    </source>
</evidence>
<comment type="subunit">
    <text evidence="8">Homodimer.</text>
</comment>
<organism evidence="12">
    <name type="scientific">Rhodopseudomonas palustris (strain BisA53)</name>
    <dbReference type="NCBI Taxonomy" id="316055"/>
    <lineage>
        <taxon>Bacteria</taxon>
        <taxon>Pseudomonadati</taxon>
        <taxon>Pseudomonadota</taxon>
        <taxon>Alphaproteobacteria</taxon>
        <taxon>Hyphomicrobiales</taxon>
        <taxon>Nitrobacteraceae</taxon>
        <taxon>Rhodopseudomonas</taxon>
    </lineage>
</organism>
<sequence>MNTIFRDPAPASAEPLADFSLSLRIDAEAETARIVEAIRTQVLRRLKRRGAVLGLSGGIDSSVTVALCVRALGPDKVLALLMPEHDSDPDSLRLGRLMAETVGVEAVTEDIAPILAGAGCYQRRDAFIRAVVPEFGPGWGCKVVIANSLGASYSITSLVVQSPDGEQRKVRLPLDLYLGIIAATNMKQRTRKQVEYFHADRLNFAVAGTPNLLEYDQGFFVKNGDGAADFKPIAHLYKSQVYQLADYLGVPDEIRRRPPTTDTWSLPQTQEEFYFSLPYQRMDLCLYALNNGVPAEIAAPVTGLTPVQIKQVWRDIEAKRRATRYLHEPPLLVEGACVKEIEEVV</sequence>
<dbReference type="NCBIfam" id="TIGR00552">
    <property type="entry name" value="nadE"/>
    <property type="match status" value="1"/>
</dbReference>
<feature type="binding site" description="in other chain" evidence="8">
    <location>
        <position position="222"/>
    </location>
    <ligand>
        <name>deamido-NAD(+)</name>
        <dbReference type="ChEBI" id="CHEBI:58437"/>
        <note>ligand shared between two neighboring subunits</note>
    </ligand>
</feature>
<feature type="binding site" evidence="8">
    <location>
        <position position="60"/>
    </location>
    <ligand>
        <name>Mg(2+)</name>
        <dbReference type="ChEBI" id="CHEBI:18420"/>
    </ligand>
</feature>
<feature type="binding site" evidence="8">
    <location>
        <begin position="54"/>
        <end position="61"/>
    </location>
    <ligand>
        <name>ATP</name>
        <dbReference type="ChEBI" id="CHEBI:30616"/>
    </ligand>
</feature>